<comment type="similarity">
    <text evidence="9">Belongs to the binding-protein-dependent transport system permease family. CysTW subfamily.</text>
</comment>
<dbReference type="Proteomes" id="UP000019150">
    <property type="component" value="Chromosome"/>
</dbReference>
<feature type="transmembrane region" description="Helical" evidence="9">
    <location>
        <begin position="127"/>
        <end position="148"/>
    </location>
</feature>
<comment type="function">
    <text evidence="8">Part of the ABC transporter complex CysAWTP (TC 3.A.1.6.1) involved in sulfate/thiosulfate import. Probably responsible for the translocation of the substrate across the membrane.</text>
</comment>
<evidence type="ECO:0000256" key="9">
    <source>
        <dbReference type="RuleBase" id="RU366001"/>
    </source>
</evidence>
<feature type="transmembrane region" description="Helical" evidence="9">
    <location>
        <begin position="210"/>
        <end position="231"/>
    </location>
</feature>
<feature type="region of interest" description="Disordered" evidence="10">
    <location>
        <begin position="1"/>
        <end position="30"/>
    </location>
</feature>
<dbReference type="NCBIfam" id="TIGR00969">
    <property type="entry name" value="3a0106s02"/>
    <property type="match status" value="1"/>
</dbReference>
<evidence type="ECO:0000259" key="11">
    <source>
        <dbReference type="PROSITE" id="PS50928"/>
    </source>
</evidence>
<evidence type="ECO:0000256" key="10">
    <source>
        <dbReference type="SAM" id="MobiDB-lite"/>
    </source>
</evidence>
<dbReference type="HOGENOM" id="CLU_016047_14_0_11"/>
<name>W5TMP0_9NOCA</name>
<evidence type="ECO:0000313" key="13">
    <source>
        <dbReference type="Proteomes" id="UP000019150"/>
    </source>
</evidence>
<dbReference type="InterPro" id="IPR011865">
    <property type="entry name" value="CysT_permease"/>
</dbReference>
<gene>
    <name evidence="12" type="primary">cysT</name>
    <name evidence="12" type="ORF">NONO_c58480</name>
</gene>
<comment type="subunit">
    <text evidence="2">The complex is composed of two ATP-binding proteins (CysA), two transmembrane proteins (CysT and CysW) and a solute-binding protein (CysP).</text>
</comment>
<dbReference type="eggNOG" id="COG0555">
    <property type="taxonomic scope" value="Bacteria"/>
</dbReference>
<comment type="function">
    <text evidence="9">Part of the ABC transporter complex (TC 3.A.1.6.1) involved in sulfate/thiosulfate import.</text>
</comment>
<keyword evidence="5 9" id="KW-1133">Transmembrane helix</keyword>
<dbReference type="GO" id="GO:0015419">
    <property type="term" value="F:ABC-type sulfate transporter activity"/>
    <property type="evidence" value="ECO:0007669"/>
    <property type="project" value="UniProtKB-UniRule"/>
</dbReference>
<feature type="transmembrane region" description="Helical" evidence="9">
    <location>
        <begin position="44"/>
        <end position="69"/>
    </location>
</feature>
<evidence type="ECO:0000256" key="8">
    <source>
        <dbReference type="ARBA" id="ARBA00025323"/>
    </source>
</evidence>
<proteinExistence type="inferred from homology"/>
<dbReference type="NCBIfam" id="TIGR02139">
    <property type="entry name" value="permease_CysT"/>
    <property type="match status" value="1"/>
</dbReference>
<dbReference type="KEGG" id="nno:NONO_c58480"/>
<keyword evidence="3 9" id="KW-0813">Transport</keyword>
<dbReference type="PANTHER" id="PTHR30406">
    <property type="entry name" value="SULFATE TRANSPORT SYSTEM PERMEASE PROTEIN"/>
    <property type="match status" value="1"/>
</dbReference>
<dbReference type="OrthoDB" id="9774448at2"/>
<evidence type="ECO:0000256" key="7">
    <source>
        <dbReference type="ARBA" id="ARBA00023136"/>
    </source>
</evidence>
<organism evidence="12 13">
    <name type="scientific">Nocardia nova SH22a</name>
    <dbReference type="NCBI Taxonomy" id="1415166"/>
    <lineage>
        <taxon>Bacteria</taxon>
        <taxon>Bacillati</taxon>
        <taxon>Actinomycetota</taxon>
        <taxon>Actinomycetes</taxon>
        <taxon>Mycobacteriales</taxon>
        <taxon>Nocardiaceae</taxon>
        <taxon>Nocardia</taxon>
    </lineage>
</organism>
<dbReference type="STRING" id="1415166.NONO_c58480"/>
<dbReference type="PATRIC" id="fig|1415166.3.peg.6025"/>
<evidence type="ECO:0000256" key="5">
    <source>
        <dbReference type="ARBA" id="ARBA00022989"/>
    </source>
</evidence>
<accession>W5TMP0</accession>
<evidence type="ECO:0000256" key="4">
    <source>
        <dbReference type="ARBA" id="ARBA00022692"/>
    </source>
</evidence>
<keyword evidence="4 9" id="KW-0812">Transmembrane</keyword>
<dbReference type="PROSITE" id="PS50928">
    <property type="entry name" value="ABC_TM1"/>
    <property type="match status" value="1"/>
</dbReference>
<keyword evidence="7 9" id="KW-0472">Membrane</keyword>
<evidence type="ECO:0000256" key="3">
    <source>
        <dbReference type="ARBA" id="ARBA00022448"/>
    </source>
</evidence>
<dbReference type="GO" id="GO:0005886">
    <property type="term" value="C:plasma membrane"/>
    <property type="evidence" value="ECO:0007669"/>
    <property type="project" value="InterPro"/>
</dbReference>
<feature type="transmembrane region" description="Helical" evidence="9">
    <location>
        <begin position="160"/>
        <end position="178"/>
    </location>
</feature>
<dbReference type="AlphaFoldDB" id="W5TMP0"/>
<dbReference type="InterPro" id="IPR000515">
    <property type="entry name" value="MetI-like"/>
</dbReference>
<dbReference type="PANTHER" id="PTHR30406:SF8">
    <property type="entry name" value="SULFATE TRANSPORT SYSTEM PERMEASE PROTEIN CYST"/>
    <property type="match status" value="1"/>
</dbReference>
<dbReference type="InterPro" id="IPR035906">
    <property type="entry name" value="MetI-like_sf"/>
</dbReference>
<dbReference type="InterPro" id="IPR005667">
    <property type="entry name" value="Sulph_transpt2"/>
</dbReference>
<dbReference type="SUPFAM" id="SSF161098">
    <property type="entry name" value="MetI-like"/>
    <property type="match status" value="1"/>
</dbReference>
<evidence type="ECO:0000313" key="12">
    <source>
        <dbReference type="EMBL" id="AHH20625.1"/>
    </source>
</evidence>
<feature type="domain" description="ABC transmembrane type-1" evidence="11">
    <location>
        <begin position="89"/>
        <end position="285"/>
    </location>
</feature>
<evidence type="ECO:0000256" key="2">
    <source>
        <dbReference type="ARBA" id="ARBA00011779"/>
    </source>
</evidence>
<keyword evidence="6 9" id="KW-0764">Sulfate transport</keyword>
<dbReference type="Gene3D" id="1.10.3720.10">
    <property type="entry name" value="MetI-like"/>
    <property type="match status" value="1"/>
</dbReference>
<feature type="transmembrane region" description="Helical" evidence="9">
    <location>
        <begin position="267"/>
        <end position="288"/>
    </location>
</feature>
<dbReference type="Pfam" id="PF00528">
    <property type="entry name" value="BPD_transp_1"/>
    <property type="match status" value="1"/>
</dbReference>
<reference evidence="12 13" key="1">
    <citation type="journal article" date="2014" name="Appl. Environ. Microbiol.">
        <title>Insights into the Microbial Degradation of Rubber and Gutta-Percha by Analysis of the Complete Genome of Nocardia nova SH22a.</title>
        <authorList>
            <person name="Luo Q."/>
            <person name="Hiessl S."/>
            <person name="Poehlein A."/>
            <person name="Daniel R."/>
            <person name="Steinbuchel A."/>
        </authorList>
    </citation>
    <scope>NUCLEOTIDE SEQUENCE [LARGE SCALE GENOMIC DNA]</scope>
    <source>
        <strain evidence="12">SH22a</strain>
    </source>
</reference>
<sequence>MTDSSTNAEIGSSTDAGAIGPGVSPPRSAGPSWRLRLTGSAGSLGLAITMLWLSLIVLLPLAALAVHAFDDGWAGFWDAVTAPAALDALRVTVLVSIVVAVINVVMGTVVAWVLVRDEFPGKSIVNALIDLPFALPTIVASIVLLSLYGPQSPVGVHLNATQPGLVVALAFVTLPFVVRSVQPVLIEADKEVEQAAASLGADNLTIFRRVVLPSLAPAIISGGGLAFARAIGEYGSVVLIGGNIPRKTQVASQYIQQQIEVDRPVNAAAVSVALLVISFATLLVLRIFSERTARKEQASR</sequence>
<feature type="compositionally biased region" description="Polar residues" evidence="10">
    <location>
        <begin position="1"/>
        <end position="15"/>
    </location>
</feature>
<protein>
    <recommendedName>
        <fullName evidence="9">Sulfate transport system permease protein CysT</fullName>
    </recommendedName>
</protein>
<comment type="caution">
    <text evidence="9">Lacks conserved residue(s) required for the propagation of feature annotation.</text>
</comment>
<dbReference type="FunFam" id="1.10.3720.10:FF:000004">
    <property type="entry name" value="Sulfate transport system permease protein CysT"/>
    <property type="match status" value="1"/>
</dbReference>
<comment type="subcellular location">
    <subcellularLocation>
        <location evidence="1">Membrane</location>
        <topology evidence="1">Multi-pass membrane protein</topology>
    </subcellularLocation>
</comment>
<dbReference type="CDD" id="cd06261">
    <property type="entry name" value="TM_PBP2"/>
    <property type="match status" value="1"/>
</dbReference>
<keyword evidence="13" id="KW-1185">Reference proteome</keyword>
<evidence type="ECO:0000256" key="6">
    <source>
        <dbReference type="ARBA" id="ARBA00023032"/>
    </source>
</evidence>
<dbReference type="EMBL" id="CP006850">
    <property type="protein sequence ID" value="AHH20625.1"/>
    <property type="molecule type" value="Genomic_DNA"/>
</dbReference>
<evidence type="ECO:0000256" key="1">
    <source>
        <dbReference type="ARBA" id="ARBA00004141"/>
    </source>
</evidence>
<feature type="transmembrane region" description="Helical" evidence="9">
    <location>
        <begin position="89"/>
        <end position="115"/>
    </location>
</feature>